<dbReference type="Proteomes" id="UP001251528">
    <property type="component" value="Unassembled WGS sequence"/>
</dbReference>
<dbReference type="InterPro" id="IPR013233">
    <property type="entry name" value="PIG-X/PBN1"/>
</dbReference>
<dbReference type="AlphaFoldDB" id="A0AAJ0FQ09"/>
<evidence type="ECO:0000256" key="7">
    <source>
        <dbReference type="ARBA" id="ARBA00022824"/>
    </source>
</evidence>
<comment type="pathway">
    <text evidence="2 11">Glycolipid biosynthesis; glycosylphosphatidylinositol-anchor biosynthesis.</text>
</comment>
<evidence type="ECO:0000313" key="12">
    <source>
        <dbReference type="EMBL" id="KAK2592526.1"/>
    </source>
</evidence>
<proteinExistence type="inferred from homology"/>
<evidence type="ECO:0000256" key="1">
    <source>
        <dbReference type="ARBA" id="ARBA00004643"/>
    </source>
</evidence>
<keyword evidence="12" id="KW-0378">Hydrolase</keyword>
<protein>
    <recommendedName>
        <fullName evidence="4 11">Protein PBN1</fullName>
    </recommendedName>
</protein>
<keyword evidence="12" id="KW-0645">Protease</keyword>
<keyword evidence="13" id="KW-1185">Reference proteome</keyword>
<keyword evidence="10" id="KW-0325">Glycoprotein</keyword>
<dbReference type="GO" id="GO:0005789">
    <property type="term" value="C:endoplasmic reticulum membrane"/>
    <property type="evidence" value="ECO:0007669"/>
    <property type="project" value="UniProtKB-SubCell"/>
</dbReference>
<evidence type="ECO:0000256" key="10">
    <source>
        <dbReference type="ARBA" id="ARBA00023180"/>
    </source>
</evidence>
<sequence length="497" mass="54914">MRERITFVHPQGADVDPKSLKISKSELHGPLVQTVRENRLTIALNELPPDVASLLPRFQEINLRWASSLTYDTIEPFSSRISPGLHISYTLSSSGDVEAERKLCIALLGFGSFDCTSNESFATKSEGLSGNPPSTSLYEQLESVSLLTTWTAREFCLEEDRDCQSYLQGLSDATSFDISWNSVAQTVRIFSLSPLGPQHIQASSVSQRRTEVGILSKDAPPNQRPHEIGISGLLTVLGEKKQPSGTMFSFASRHRMSGSTFSSQFLEPTGLHPTLQLKLSSNKPPVTDEHCAPHAYFTLPKTIFADRYQFADRLFLASKNLTSSRYTSLPVDLEAPAYTTKTWGSNVLLELAAPSSNEPEAWTAEVPLHLRYLKPLRSGKVDTEIPYPVVFWACDSAASADFTNNPFDRTRLGYDGLFDENTVFWHVEPRPVSGDRITSPISVPVLKEHAASWVGFGTAATVALGFTWVLWKLVTVFMASGYGSNPKKGKKDDKKSK</sequence>
<evidence type="ECO:0000256" key="6">
    <source>
        <dbReference type="ARBA" id="ARBA00022692"/>
    </source>
</evidence>
<dbReference type="PANTHER" id="PTHR28533:SF1">
    <property type="entry name" value="PROTEIN PBN1"/>
    <property type="match status" value="1"/>
</dbReference>
<gene>
    <name evidence="12" type="primary">PBN1</name>
    <name evidence="12" type="ORF">QQS21_009771</name>
</gene>
<organism evidence="12 13">
    <name type="scientific">Conoideocrella luteorostrata</name>
    <dbReference type="NCBI Taxonomy" id="1105319"/>
    <lineage>
        <taxon>Eukaryota</taxon>
        <taxon>Fungi</taxon>
        <taxon>Dikarya</taxon>
        <taxon>Ascomycota</taxon>
        <taxon>Pezizomycotina</taxon>
        <taxon>Sordariomycetes</taxon>
        <taxon>Hypocreomycetidae</taxon>
        <taxon>Hypocreales</taxon>
        <taxon>Clavicipitaceae</taxon>
        <taxon>Conoideocrella</taxon>
    </lineage>
</organism>
<dbReference type="Pfam" id="PF08320">
    <property type="entry name" value="PIG-X"/>
    <property type="match status" value="1"/>
</dbReference>
<evidence type="ECO:0000256" key="2">
    <source>
        <dbReference type="ARBA" id="ARBA00004687"/>
    </source>
</evidence>
<comment type="caution">
    <text evidence="12">The sequence shown here is derived from an EMBL/GenBank/DDBJ whole genome shotgun (WGS) entry which is preliminary data.</text>
</comment>
<keyword evidence="7 11" id="KW-0256">Endoplasmic reticulum</keyword>
<evidence type="ECO:0000256" key="11">
    <source>
        <dbReference type="RuleBase" id="RU366056"/>
    </source>
</evidence>
<comment type="function">
    <text evidence="11">Required for proper folding and/or the stability of a subset of proteins in the endoplasmic reticulum. Component of glycosylphosphatidylinositol-mannosyltransferase 1 which transfers the first of the 4 mannoses in the GPI-anchor precursors during GPI-anchor biosynthesis. Probably acts by stabilizing the mannosyltransferase GPI14.</text>
</comment>
<dbReference type="PANTHER" id="PTHR28533">
    <property type="entry name" value="PROTEIN PBN1"/>
    <property type="match status" value="1"/>
</dbReference>
<accession>A0AAJ0FQ09</accession>
<evidence type="ECO:0000256" key="3">
    <source>
        <dbReference type="ARBA" id="ARBA00010345"/>
    </source>
</evidence>
<dbReference type="GO" id="GO:0008233">
    <property type="term" value="F:peptidase activity"/>
    <property type="evidence" value="ECO:0007669"/>
    <property type="project" value="UniProtKB-KW"/>
</dbReference>
<name>A0AAJ0FQ09_9HYPO</name>
<dbReference type="EMBL" id="JASWJB010000261">
    <property type="protein sequence ID" value="KAK2592526.1"/>
    <property type="molecule type" value="Genomic_DNA"/>
</dbReference>
<keyword evidence="6 11" id="KW-0812">Transmembrane</keyword>
<dbReference type="GO" id="GO:0006508">
    <property type="term" value="P:proteolysis"/>
    <property type="evidence" value="ECO:0007669"/>
    <property type="project" value="UniProtKB-KW"/>
</dbReference>
<dbReference type="GO" id="GO:0006506">
    <property type="term" value="P:GPI anchor biosynthetic process"/>
    <property type="evidence" value="ECO:0007669"/>
    <property type="project" value="UniProtKB-KW"/>
</dbReference>
<comment type="similarity">
    <text evidence="3 11">Belongs to the PIGX family.</text>
</comment>
<feature type="transmembrane region" description="Helical" evidence="11">
    <location>
        <begin position="450"/>
        <end position="471"/>
    </location>
</feature>
<evidence type="ECO:0000256" key="4">
    <source>
        <dbReference type="ARBA" id="ARBA00020410"/>
    </source>
</evidence>
<dbReference type="GO" id="GO:0000030">
    <property type="term" value="F:mannosyltransferase activity"/>
    <property type="evidence" value="ECO:0007669"/>
    <property type="project" value="TreeGrafter"/>
</dbReference>
<comment type="subcellular location">
    <subcellularLocation>
        <location evidence="11">Endoplasmic reticulum membrane</location>
        <topology evidence="11">Single-pass membrane protein</topology>
    </subcellularLocation>
    <subcellularLocation>
        <location evidence="1">Endoplasmic reticulum membrane</location>
        <topology evidence="1">Single-pass type III membrane protein</topology>
    </subcellularLocation>
</comment>
<keyword evidence="8 11" id="KW-1133">Transmembrane helix</keyword>
<keyword evidence="5 11" id="KW-0337">GPI-anchor biosynthesis</keyword>
<reference evidence="12" key="1">
    <citation type="submission" date="2023-06" db="EMBL/GenBank/DDBJ databases">
        <title>Conoideocrella luteorostrata (Hypocreales: Clavicipitaceae), a potential biocontrol fungus for elongate hemlock scale in United States Christmas tree production areas.</title>
        <authorList>
            <person name="Barrett H."/>
            <person name="Lovett B."/>
            <person name="Macias A.M."/>
            <person name="Stajich J.E."/>
            <person name="Kasson M.T."/>
        </authorList>
    </citation>
    <scope>NUCLEOTIDE SEQUENCE</scope>
    <source>
        <strain evidence="12">ARSEF 14590</strain>
    </source>
</reference>
<dbReference type="InterPro" id="IPR042322">
    <property type="entry name" value="Pbn1"/>
</dbReference>
<evidence type="ECO:0000256" key="5">
    <source>
        <dbReference type="ARBA" id="ARBA00022502"/>
    </source>
</evidence>
<evidence type="ECO:0000313" key="13">
    <source>
        <dbReference type="Proteomes" id="UP001251528"/>
    </source>
</evidence>
<keyword evidence="9 11" id="KW-0472">Membrane</keyword>
<dbReference type="GO" id="GO:1990529">
    <property type="term" value="C:glycosylphosphatidylinositol-mannosyltransferase I complex"/>
    <property type="evidence" value="ECO:0007669"/>
    <property type="project" value="TreeGrafter"/>
</dbReference>
<evidence type="ECO:0000256" key="8">
    <source>
        <dbReference type="ARBA" id="ARBA00022989"/>
    </source>
</evidence>
<dbReference type="SMART" id="SM00780">
    <property type="entry name" value="PIG-X"/>
    <property type="match status" value="1"/>
</dbReference>
<evidence type="ECO:0000256" key="9">
    <source>
        <dbReference type="ARBA" id="ARBA00023136"/>
    </source>
</evidence>